<dbReference type="Gene3D" id="1.20.5.2050">
    <property type="match status" value="1"/>
</dbReference>
<reference evidence="1" key="1">
    <citation type="submission" date="2021-02" db="EMBL/GenBank/DDBJ databases">
        <authorList>
            <person name="Dougan E. K."/>
            <person name="Rhodes N."/>
            <person name="Thang M."/>
            <person name="Chan C."/>
        </authorList>
    </citation>
    <scope>NUCLEOTIDE SEQUENCE</scope>
</reference>
<dbReference type="AlphaFoldDB" id="A0A813E110"/>
<organism evidence="1 2">
    <name type="scientific">Polarella glacialis</name>
    <name type="common">Dinoflagellate</name>
    <dbReference type="NCBI Taxonomy" id="89957"/>
    <lineage>
        <taxon>Eukaryota</taxon>
        <taxon>Sar</taxon>
        <taxon>Alveolata</taxon>
        <taxon>Dinophyceae</taxon>
        <taxon>Suessiales</taxon>
        <taxon>Suessiaceae</taxon>
        <taxon>Polarella</taxon>
    </lineage>
</organism>
<proteinExistence type="predicted"/>
<evidence type="ECO:0000313" key="1">
    <source>
        <dbReference type="EMBL" id="CAE8594066.1"/>
    </source>
</evidence>
<sequence>MKDTLSKISKPKFTSNVAGVTWTESSKSWIYRLRDQSVRPEKLLGGGFVKAKDTSEAEIFRARAEAEEKMNKLYDKHGLPCRIWGANKQVKSASELIKRESGVVGVIWRPTESCWQTDVTVNGMRHCPRFRPKDETPEEVERCLQECLAAQRELKERQAREGKSKK</sequence>
<gene>
    <name evidence="1" type="ORF">PGLA1383_LOCUS12642</name>
</gene>
<dbReference type="EMBL" id="CAJNNV010006777">
    <property type="protein sequence ID" value="CAE8594066.1"/>
    <property type="molecule type" value="Genomic_DNA"/>
</dbReference>
<protein>
    <submittedName>
        <fullName evidence="1">Uncharacterized protein</fullName>
    </submittedName>
</protein>
<keyword evidence="2" id="KW-1185">Reference proteome</keyword>
<comment type="caution">
    <text evidence="1">The sequence shown here is derived from an EMBL/GenBank/DDBJ whole genome shotgun (WGS) entry which is preliminary data.</text>
</comment>
<accession>A0A813E110</accession>
<name>A0A813E110_POLGL</name>
<evidence type="ECO:0000313" key="2">
    <source>
        <dbReference type="Proteomes" id="UP000654075"/>
    </source>
</evidence>
<dbReference type="Proteomes" id="UP000654075">
    <property type="component" value="Unassembled WGS sequence"/>
</dbReference>